<evidence type="ECO:0000256" key="3">
    <source>
        <dbReference type="ARBA" id="ARBA00022801"/>
    </source>
</evidence>
<dbReference type="GO" id="GO:0045943">
    <property type="term" value="P:positive regulation of transcription by RNA polymerase I"/>
    <property type="evidence" value="ECO:0007669"/>
    <property type="project" value="TreeGrafter"/>
</dbReference>
<evidence type="ECO:0000313" key="10">
    <source>
        <dbReference type="Proteomes" id="UP000023152"/>
    </source>
</evidence>
<keyword evidence="10" id="KW-1185">Reference proteome</keyword>
<dbReference type="GO" id="GO:0005524">
    <property type="term" value="F:ATP binding"/>
    <property type="evidence" value="ECO:0007669"/>
    <property type="project" value="UniProtKB-KW"/>
</dbReference>
<evidence type="ECO:0000256" key="2">
    <source>
        <dbReference type="ARBA" id="ARBA00022741"/>
    </source>
</evidence>
<dbReference type="OrthoDB" id="10253254at2759"/>
<gene>
    <name evidence="9" type="ORF">RFI_22025</name>
</gene>
<dbReference type="GO" id="GO:0016787">
    <property type="term" value="F:hydrolase activity"/>
    <property type="evidence" value="ECO:0007669"/>
    <property type="project" value="UniProtKB-KW"/>
</dbReference>
<dbReference type="PANTHER" id="PTHR18934">
    <property type="entry name" value="ATP-DEPENDENT RNA HELICASE"/>
    <property type="match status" value="1"/>
</dbReference>
<protein>
    <recommendedName>
        <fullName evidence="1">RNA helicase</fullName>
        <ecNumber evidence="1">3.6.4.13</ecNumber>
    </recommendedName>
</protein>
<evidence type="ECO:0000313" key="9">
    <source>
        <dbReference type="EMBL" id="ETO15339.1"/>
    </source>
</evidence>
<dbReference type="Proteomes" id="UP000023152">
    <property type="component" value="Unassembled WGS sequence"/>
</dbReference>
<dbReference type="AlphaFoldDB" id="X6MNA5"/>
<dbReference type="SMART" id="SM00847">
    <property type="entry name" value="HA2"/>
    <property type="match status" value="1"/>
</dbReference>
<dbReference type="Gene3D" id="1.20.120.1080">
    <property type="match status" value="1"/>
</dbReference>
<keyword evidence="4 9" id="KW-0347">Helicase</keyword>
<dbReference type="Pfam" id="PF00271">
    <property type="entry name" value="Helicase_C"/>
    <property type="match status" value="1"/>
</dbReference>
<sequence length="473" mass="54019">YLVLPMYSALPPHLQARVFQKTPMTHRKIVIATNIAETSLTIPNIVYVIDCGKVKRKFFDPFTGVDIFEVVNISKSEAWQRSGRAGRDGPGHALRLYTEREFESFADDMQPEILRSNLGNVILQLKVLGIKDIASFDLIDKPDALRIRQALLHLLLLGAIDENHDITQLGKEMSSFPLEPMYSKALAMSHTHPEYQCTSEIVGIVSMLSVDNVFHLPSTTGNAQLQAYNEHKQFGDTLGDHITLLNVLESFVENKNSEEWCKQRFLNYKSLVKAFGIRHQLLQMFDPDLLLQQRKQRADHVSGYDPIIKCLLEGLFLNVAYLGKDHNKKFPSNKNDKDNNNRASYQTYINHLGCDIHPSSVLFHRKPKPACILYNAMIKTKKMEGIGEDKIWLRECVEIPHIQWLDDIIPNLANKFRINQPQQSQSQTQTQISHSNTSKEKENNKKNNTSQTQTKKFKKTNKITSQSMEAMCG</sequence>
<evidence type="ECO:0000256" key="7">
    <source>
        <dbReference type="SAM" id="MobiDB-lite"/>
    </source>
</evidence>
<dbReference type="PROSITE" id="PS51194">
    <property type="entry name" value="HELICASE_CTER"/>
    <property type="match status" value="1"/>
</dbReference>
<feature type="region of interest" description="Disordered" evidence="7">
    <location>
        <begin position="419"/>
        <end position="473"/>
    </location>
</feature>
<keyword evidence="5" id="KW-0067">ATP-binding</keyword>
<comment type="catalytic activity">
    <reaction evidence="6">
        <text>ATP + H2O = ADP + phosphate + H(+)</text>
        <dbReference type="Rhea" id="RHEA:13065"/>
        <dbReference type="ChEBI" id="CHEBI:15377"/>
        <dbReference type="ChEBI" id="CHEBI:15378"/>
        <dbReference type="ChEBI" id="CHEBI:30616"/>
        <dbReference type="ChEBI" id="CHEBI:43474"/>
        <dbReference type="ChEBI" id="CHEBI:456216"/>
        <dbReference type="EC" id="3.6.4.13"/>
    </reaction>
</comment>
<dbReference type="InterPro" id="IPR007502">
    <property type="entry name" value="Helicase-assoc_dom"/>
</dbReference>
<dbReference type="Pfam" id="PF07717">
    <property type="entry name" value="OB_NTP_bind"/>
    <property type="match status" value="1"/>
</dbReference>
<proteinExistence type="predicted"/>
<dbReference type="SMART" id="SM00490">
    <property type="entry name" value="HELICc"/>
    <property type="match status" value="1"/>
</dbReference>
<evidence type="ECO:0000256" key="5">
    <source>
        <dbReference type="ARBA" id="ARBA00022840"/>
    </source>
</evidence>
<dbReference type="SUPFAM" id="SSF52540">
    <property type="entry name" value="P-loop containing nucleoside triphosphate hydrolases"/>
    <property type="match status" value="1"/>
</dbReference>
<dbReference type="InterPro" id="IPR027417">
    <property type="entry name" value="P-loop_NTPase"/>
</dbReference>
<evidence type="ECO:0000256" key="4">
    <source>
        <dbReference type="ARBA" id="ARBA00022806"/>
    </source>
</evidence>
<dbReference type="InterPro" id="IPR001650">
    <property type="entry name" value="Helicase_C-like"/>
</dbReference>
<dbReference type="EMBL" id="ASPP01019220">
    <property type="protein sequence ID" value="ETO15339.1"/>
    <property type="molecule type" value="Genomic_DNA"/>
</dbReference>
<dbReference type="Pfam" id="PF04408">
    <property type="entry name" value="WHD_HA2"/>
    <property type="match status" value="1"/>
</dbReference>
<dbReference type="InterPro" id="IPR048333">
    <property type="entry name" value="HA2_WH"/>
</dbReference>
<accession>X6MNA5</accession>
<keyword evidence="2" id="KW-0547">Nucleotide-binding</keyword>
<feature type="domain" description="Helicase C-terminal" evidence="8">
    <location>
        <begin position="1"/>
        <end position="129"/>
    </location>
</feature>
<dbReference type="InterPro" id="IPR011709">
    <property type="entry name" value="DEAD-box_helicase_OB_fold"/>
</dbReference>
<dbReference type="CDD" id="cd18791">
    <property type="entry name" value="SF2_C_RHA"/>
    <property type="match status" value="1"/>
</dbReference>
<keyword evidence="3" id="KW-0378">Hydrolase</keyword>
<dbReference type="Gene3D" id="3.40.50.300">
    <property type="entry name" value="P-loop containing nucleotide triphosphate hydrolases"/>
    <property type="match status" value="1"/>
</dbReference>
<dbReference type="EC" id="3.6.4.13" evidence="1"/>
<comment type="caution">
    <text evidence="9">The sequence shown here is derived from an EMBL/GenBank/DDBJ whole genome shotgun (WGS) entry which is preliminary data.</text>
</comment>
<reference evidence="9 10" key="1">
    <citation type="journal article" date="2013" name="Curr. Biol.">
        <title>The Genome of the Foraminiferan Reticulomyxa filosa.</title>
        <authorList>
            <person name="Glockner G."/>
            <person name="Hulsmann N."/>
            <person name="Schleicher M."/>
            <person name="Noegel A.A."/>
            <person name="Eichinger L."/>
            <person name="Gallinger C."/>
            <person name="Pawlowski J."/>
            <person name="Sierra R."/>
            <person name="Euteneuer U."/>
            <person name="Pillet L."/>
            <person name="Moustafa A."/>
            <person name="Platzer M."/>
            <person name="Groth M."/>
            <person name="Szafranski K."/>
            <person name="Schliwa M."/>
        </authorList>
    </citation>
    <scope>NUCLEOTIDE SEQUENCE [LARGE SCALE GENOMIC DNA]</scope>
</reference>
<dbReference type="GO" id="GO:0005730">
    <property type="term" value="C:nucleolus"/>
    <property type="evidence" value="ECO:0007669"/>
    <property type="project" value="UniProtKB-ARBA"/>
</dbReference>
<feature type="non-terminal residue" evidence="9">
    <location>
        <position position="1"/>
    </location>
</feature>
<dbReference type="GO" id="GO:0003725">
    <property type="term" value="F:double-stranded RNA binding"/>
    <property type="evidence" value="ECO:0007669"/>
    <property type="project" value="TreeGrafter"/>
</dbReference>
<feature type="compositionally biased region" description="Low complexity" evidence="7">
    <location>
        <begin position="420"/>
        <end position="436"/>
    </location>
</feature>
<evidence type="ECO:0000259" key="8">
    <source>
        <dbReference type="PROSITE" id="PS51194"/>
    </source>
</evidence>
<evidence type="ECO:0000256" key="6">
    <source>
        <dbReference type="ARBA" id="ARBA00047984"/>
    </source>
</evidence>
<organism evidence="9 10">
    <name type="scientific">Reticulomyxa filosa</name>
    <dbReference type="NCBI Taxonomy" id="46433"/>
    <lineage>
        <taxon>Eukaryota</taxon>
        <taxon>Sar</taxon>
        <taxon>Rhizaria</taxon>
        <taxon>Retaria</taxon>
        <taxon>Foraminifera</taxon>
        <taxon>Monothalamids</taxon>
        <taxon>Reticulomyxidae</taxon>
        <taxon>Reticulomyxa</taxon>
    </lineage>
</organism>
<dbReference type="GO" id="GO:0003724">
    <property type="term" value="F:RNA helicase activity"/>
    <property type="evidence" value="ECO:0007669"/>
    <property type="project" value="UniProtKB-EC"/>
</dbReference>
<evidence type="ECO:0000256" key="1">
    <source>
        <dbReference type="ARBA" id="ARBA00012552"/>
    </source>
</evidence>
<dbReference type="Pfam" id="PF21010">
    <property type="entry name" value="HA2_C"/>
    <property type="match status" value="1"/>
</dbReference>
<name>X6MNA5_RETFI</name>
<dbReference type="PANTHER" id="PTHR18934:SF118">
    <property type="entry name" value="ATP-DEPENDENT RNA HELICASE DHX33"/>
    <property type="match status" value="1"/>
</dbReference>